<feature type="coiled-coil region" evidence="1">
    <location>
        <begin position="586"/>
        <end position="819"/>
    </location>
</feature>
<keyword evidence="4" id="KW-1185">Reference proteome</keyword>
<name>R7Z5K2_CONA1</name>
<dbReference type="EMBL" id="JH767610">
    <property type="protein sequence ID" value="EON69294.1"/>
    <property type="molecule type" value="Genomic_DNA"/>
</dbReference>
<feature type="coiled-coil region" evidence="1">
    <location>
        <begin position="858"/>
        <end position="1078"/>
    </location>
</feature>
<feature type="compositionally biased region" description="Low complexity" evidence="2">
    <location>
        <begin position="1215"/>
        <end position="1228"/>
    </location>
</feature>
<feature type="compositionally biased region" description="Basic and acidic residues" evidence="2">
    <location>
        <begin position="94"/>
        <end position="103"/>
    </location>
</feature>
<feature type="compositionally biased region" description="Polar residues" evidence="2">
    <location>
        <begin position="1"/>
        <end position="11"/>
    </location>
</feature>
<evidence type="ECO:0000256" key="2">
    <source>
        <dbReference type="SAM" id="MobiDB-lite"/>
    </source>
</evidence>
<feature type="compositionally biased region" description="Basic residues" evidence="2">
    <location>
        <begin position="144"/>
        <end position="154"/>
    </location>
</feature>
<proteinExistence type="predicted"/>
<dbReference type="HOGENOM" id="CLU_249494_0_0_1"/>
<dbReference type="eggNOG" id="ENOG502T1RK">
    <property type="taxonomic scope" value="Eukaryota"/>
</dbReference>
<feature type="compositionally biased region" description="Polar residues" evidence="2">
    <location>
        <begin position="1382"/>
        <end position="1392"/>
    </location>
</feature>
<reference evidence="4" key="1">
    <citation type="submission" date="2012-06" db="EMBL/GenBank/DDBJ databases">
        <title>The genome sequence of Coniosporium apollinis CBS 100218.</title>
        <authorList>
            <consortium name="The Broad Institute Genome Sequencing Platform"/>
            <person name="Cuomo C."/>
            <person name="Gorbushina A."/>
            <person name="Noack S."/>
            <person name="Walker B."/>
            <person name="Young S.K."/>
            <person name="Zeng Q."/>
            <person name="Gargeya S."/>
            <person name="Fitzgerald M."/>
            <person name="Haas B."/>
            <person name="Abouelleil A."/>
            <person name="Alvarado L."/>
            <person name="Arachchi H.M."/>
            <person name="Berlin A.M."/>
            <person name="Chapman S.B."/>
            <person name="Goldberg J."/>
            <person name="Griggs A."/>
            <person name="Gujja S."/>
            <person name="Hansen M."/>
            <person name="Howarth C."/>
            <person name="Imamovic A."/>
            <person name="Larimer J."/>
            <person name="McCowan C."/>
            <person name="Montmayeur A."/>
            <person name="Murphy C."/>
            <person name="Neiman D."/>
            <person name="Pearson M."/>
            <person name="Priest M."/>
            <person name="Roberts A."/>
            <person name="Saif S."/>
            <person name="Shea T."/>
            <person name="Sisk P."/>
            <person name="Sykes S."/>
            <person name="Wortman J."/>
            <person name="Nusbaum C."/>
            <person name="Birren B."/>
        </authorList>
    </citation>
    <scope>NUCLEOTIDE SEQUENCE [LARGE SCALE GENOMIC DNA]</scope>
    <source>
        <strain evidence="4">CBS 100218</strain>
    </source>
</reference>
<feature type="region of interest" description="Disordered" evidence="2">
    <location>
        <begin position="1334"/>
        <end position="1484"/>
    </location>
</feature>
<dbReference type="STRING" id="1168221.R7Z5K2"/>
<dbReference type="OMA" id="TRMRQRE"/>
<feature type="coiled-coil region" evidence="1">
    <location>
        <begin position="328"/>
        <end position="376"/>
    </location>
</feature>
<evidence type="ECO:0000313" key="4">
    <source>
        <dbReference type="Proteomes" id="UP000016924"/>
    </source>
</evidence>
<feature type="compositionally biased region" description="Polar residues" evidence="2">
    <location>
        <begin position="1426"/>
        <end position="1439"/>
    </location>
</feature>
<feature type="compositionally biased region" description="Polar residues" evidence="2">
    <location>
        <begin position="1335"/>
        <end position="1350"/>
    </location>
</feature>
<feature type="compositionally biased region" description="Polar residues" evidence="2">
    <location>
        <begin position="1474"/>
        <end position="1484"/>
    </location>
</feature>
<dbReference type="OrthoDB" id="5421656at2759"/>
<gene>
    <name evidence="3" type="ORF">W97_08454</name>
</gene>
<sequence>MSTGAGETQLSGDGAGLPQDTPESTFSPSHRLFVRPSSAGDDPTQHFKFGMAQKQHLDFTGNRKGAAAAQMPTVASKTKTEPARPAATVSPEEEVPREQESGDTHSVMEAATPNEDSTVSALPPMPNTVPSTSHEANIEPPLERRKRPRKKKKPSQLPSQPPLLQEPEDTVPPQTETASELPRSTDHDTTRDIPFDVPVPHDVAKEPPRPRTAFDSEPFDAALHRVSDRAVPVKAVKRTKTNPVPQSFVASLNPSTFKNTVAAPAASASDRRPAHKAPVLQSTATVPSGPGQPSITDMFQCLGWLVQEEQQKQARIVQAQQALQQRELTSIEAAKQAVEAELARSKQANQDLAIKLQQSEDKINRYNERVSGLQKFVSGLGNDLHKLQIESKDFQRQCTDLVIESGEQHVERERLGEDIAACFRKSAQMRKAIKETASETAICIRGLEQSKGFLEKQLNEKVGVLVEERDRRVALEKQLQTTVDSQEAIRVLIGRSENHLLDRLFQLAGDIEEGHSKLAESGEQIGSRLSECLTTIQELKRPDSTAAHDMQRMQEFITHLTLQFDKCVTSIKDMRLDADSARKSEGQNLAEQLQELKSELDVSQSLRAQLDALRESHSTLVASAASRDARMSDLQEQLRNLLSAENSYKNRISDLEAEILRLKTLLLVDGDVDGISRLIEVESQAARLRNELETARAELHSGAEKLRTSVEGEDNLRIQLAKLQSDCNDAKKKATEAIAEMAEYERKATERLNDMRRSLSKEAKRLRQEDIADYENKLHQANKKKSDLEASLKEASSALLSERERLQELEIQCRSKDAQITALLHACTVSDTTIKELQHFIDTTGLSKEDSEWINGELKRLKEQSQAKDLEINLLKGEQAANLSKIGTLHGSLDQAETAKRSAEAAALELQEEADAALHESSEATSKELQRHRELLQAAGDARKQAETALERSREKAEAAVKELQKRCVREKEDLHQQLAQAEHTKKEIELKYQEVRRDAEEALKKQQEKTRGDIGELQRRLHEAEAATERLRRADQDELERQKAAGQRLLSVAEERALQAETELDELRSNLRAQIERQPAPVSVSKYHDANDSQNAQSSLGGEIANNASYASQSRVDRPGTARVVETPPAGVESQHFKKPRRKVDRHSNSVVSLERKLQGKAKQPSQLGFADLVPLESEDSQTMSVSQDVVPETLPKSRPTISFAQFNESLGKSPPGSQTSSSSALSELENIRTPSELAMHQSQREKPAVPAAQRVLQELPIETASQRHTNGTLNEQHEASSSTGLVVADEYEDDPFFSFTRPKSQANMASRMAPNNQNLFMRQLPSLVEEHSASTILARSSQHTPQQFGISRSIPKSGGSSSPPFVQQEPRSTHKVKTYHQPSSRPQSAAKSPAAEPGVKRRASNNLEPSSSKRAKTPMPATPRNINTSIPGSQPSSAHPLGSSRIRSSQVGYSSSAKSGRRKSASKGVSSHTPSLQPYPNR</sequence>
<keyword evidence="1" id="KW-0175">Coiled coil</keyword>
<evidence type="ECO:0000313" key="3">
    <source>
        <dbReference type="EMBL" id="EON69294.1"/>
    </source>
</evidence>
<dbReference type="GeneID" id="19905765"/>
<feature type="compositionally biased region" description="Low complexity" evidence="2">
    <location>
        <begin position="155"/>
        <end position="165"/>
    </location>
</feature>
<evidence type="ECO:0000256" key="1">
    <source>
        <dbReference type="SAM" id="Coils"/>
    </source>
</evidence>
<feature type="region of interest" description="Disordered" evidence="2">
    <location>
        <begin position="1209"/>
        <end position="1229"/>
    </location>
</feature>
<feature type="compositionally biased region" description="Basic and acidic residues" evidence="2">
    <location>
        <begin position="183"/>
        <end position="194"/>
    </location>
</feature>
<organism evidence="3 4">
    <name type="scientific">Coniosporium apollinis (strain CBS 100218)</name>
    <name type="common">Rock-inhabiting black yeast</name>
    <dbReference type="NCBI Taxonomy" id="1168221"/>
    <lineage>
        <taxon>Eukaryota</taxon>
        <taxon>Fungi</taxon>
        <taxon>Dikarya</taxon>
        <taxon>Ascomycota</taxon>
        <taxon>Pezizomycotina</taxon>
        <taxon>Dothideomycetes</taxon>
        <taxon>Dothideomycetes incertae sedis</taxon>
        <taxon>Coniosporium</taxon>
    </lineage>
</organism>
<feature type="region of interest" description="Disordered" evidence="2">
    <location>
        <begin position="1"/>
        <end position="215"/>
    </location>
</feature>
<feature type="compositionally biased region" description="Basic and acidic residues" evidence="2">
    <location>
        <begin position="202"/>
        <end position="214"/>
    </location>
</feature>
<feature type="compositionally biased region" description="Polar residues" evidence="2">
    <location>
        <begin position="280"/>
        <end position="292"/>
    </location>
</feature>
<protein>
    <submittedName>
        <fullName evidence="3">Uncharacterized protein</fullName>
    </submittedName>
</protein>
<dbReference type="RefSeq" id="XP_007784611.1">
    <property type="nucleotide sequence ID" value="XM_007786421.1"/>
</dbReference>
<feature type="compositionally biased region" description="Low complexity" evidence="2">
    <location>
        <begin position="1351"/>
        <end position="1366"/>
    </location>
</feature>
<feature type="region of interest" description="Disordered" evidence="2">
    <location>
        <begin position="1080"/>
        <end position="1101"/>
    </location>
</feature>
<feature type="region of interest" description="Disordered" evidence="2">
    <location>
        <begin position="1125"/>
        <end position="1167"/>
    </location>
</feature>
<accession>R7Z5K2</accession>
<feature type="region of interest" description="Disordered" evidence="2">
    <location>
        <begin position="264"/>
        <end position="292"/>
    </location>
</feature>
<dbReference type="Proteomes" id="UP000016924">
    <property type="component" value="Unassembled WGS sequence"/>
</dbReference>